<dbReference type="EMBL" id="BGPR01002583">
    <property type="protein sequence ID" value="GBM75879.1"/>
    <property type="molecule type" value="Genomic_DNA"/>
</dbReference>
<organism evidence="3 4">
    <name type="scientific">Araneus ventricosus</name>
    <name type="common">Orbweaver spider</name>
    <name type="synonym">Epeira ventricosa</name>
    <dbReference type="NCBI Taxonomy" id="182803"/>
    <lineage>
        <taxon>Eukaryota</taxon>
        <taxon>Metazoa</taxon>
        <taxon>Ecdysozoa</taxon>
        <taxon>Arthropoda</taxon>
        <taxon>Chelicerata</taxon>
        <taxon>Arachnida</taxon>
        <taxon>Araneae</taxon>
        <taxon>Araneomorphae</taxon>
        <taxon>Entelegynae</taxon>
        <taxon>Araneoidea</taxon>
        <taxon>Araneidae</taxon>
        <taxon>Araneus</taxon>
    </lineage>
</organism>
<dbReference type="Proteomes" id="UP000499080">
    <property type="component" value="Unassembled WGS sequence"/>
</dbReference>
<evidence type="ECO:0000313" key="3">
    <source>
        <dbReference type="EMBL" id="GBM75879.1"/>
    </source>
</evidence>
<keyword evidence="4" id="KW-1185">Reference proteome</keyword>
<dbReference type="Gene3D" id="3.30.420.10">
    <property type="entry name" value="Ribonuclease H-like superfamily/Ribonuclease H"/>
    <property type="match status" value="1"/>
</dbReference>
<dbReference type="SUPFAM" id="SSF46689">
    <property type="entry name" value="Homeodomain-like"/>
    <property type="match status" value="1"/>
</dbReference>
<dbReference type="PANTHER" id="PTHR23022">
    <property type="entry name" value="TRANSPOSABLE ELEMENT-RELATED"/>
    <property type="match status" value="1"/>
</dbReference>
<name>A0A4Y2IF20_ARAVE</name>
<comment type="subcellular location">
    <subcellularLocation>
        <location evidence="1">Nucleus</location>
    </subcellularLocation>
</comment>
<evidence type="ECO:0000313" key="4">
    <source>
        <dbReference type="Proteomes" id="UP000499080"/>
    </source>
</evidence>
<evidence type="ECO:0000256" key="1">
    <source>
        <dbReference type="ARBA" id="ARBA00004123"/>
    </source>
</evidence>
<proteinExistence type="predicted"/>
<sequence length="298" mass="34030">MKWTGFVERPYVRCRFAVKDRQDEAAIINTEFERGRVVGIRENGFSFRNTAERLGRNVSTVHDCWQQWSREGSASIRPGSGRPHGTTERENRRVAVEHRTASAAEIPAAVGNTVKIRTVTNQLLQGQLRARRPVACIPLTPNHCRLRREWCRARAHWRIKRRSVVLSDERQFCLCASDGRVLVRRRTCERLQPTCLLLRHTGPTPGIMVWRAISYDSRSTLVVIPRTLTENLHAILVIQPVVLPFMNSIQGGVFQDDNSRPHIAVAPQNALQSVDMLPWPARSPDISPIEHVWTYIGR</sequence>
<reference evidence="3 4" key="1">
    <citation type="journal article" date="2019" name="Sci. Rep.">
        <title>Orb-weaving spider Araneus ventricosus genome elucidates the spidroin gene catalogue.</title>
        <authorList>
            <person name="Kono N."/>
            <person name="Nakamura H."/>
            <person name="Ohtoshi R."/>
            <person name="Moran D.A.P."/>
            <person name="Shinohara A."/>
            <person name="Yoshida Y."/>
            <person name="Fujiwara M."/>
            <person name="Mori M."/>
            <person name="Tomita M."/>
            <person name="Arakawa K."/>
        </authorList>
    </citation>
    <scope>NUCLEOTIDE SEQUENCE [LARGE SCALE GENOMIC DNA]</scope>
</reference>
<protein>
    <submittedName>
        <fullName evidence="3">Transposable element Tcb2 transposase</fullName>
    </submittedName>
</protein>
<dbReference type="InterPro" id="IPR052338">
    <property type="entry name" value="Transposase_5"/>
</dbReference>
<accession>A0A4Y2IF20</accession>
<dbReference type="AlphaFoldDB" id="A0A4Y2IF20"/>
<dbReference type="InterPro" id="IPR036397">
    <property type="entry name" value="RNaseH_sf"/>
</dbReference>
<evidence type="ECO:0000256" key="2">
    <source>
        <dbReference type="SAM" id="MobiDB-lite"/>
    </source>
</evidence>
<dbReference type="GO" id="GO:0003676">
    <property type="term" value="F:nucleic acid binding"/>
    <property type="evidence" value="ECO:0007669"/>
    <property type="project" value="InterPro"/>
</dbReference>
<gene>
    <name evidence="3" type="primary">TCB2_343</name>
    <name evidence="3" type="ORF">AVEN_164163_1</name>
</gene>
<feature type="region of interest" description="Disordered" evidence="2">
    <location>
        <begin position="72"/>
        <end position="92"/>
    </location>
</feature>
<dbReference type="GO" id="GO:0005634">
    <property type="term" value="C:nucleus"/>
    <property type="evidence" value="ECO:0007669"/>
    <property type="project" value="UniProtKB-SubCell"/>
</dbReference>
<comment type="caution">
    <text evidence="3">The sequence shown here is derived from an EMBL/GenBank/DDBJ whole genome shotgun (WGS) entry which is preliminary data.</text>
</comment>
<dbReference type="OrthoDB" id="3943628at2759"/>
<dbReference type="PANTHER" id="PTHR23022:SF135">
    <property type="entry name" value="SI:DKEY-77F5.3"/>
    <property type="match status" value="1"/>
</dbReference>
<dbReference type="InterPro" id="IPR009057">
    <property type="entry name" value="Homeodomain-like_sf"/>
</dbReference>